<keyword evidence="3" id="KW-1185">Reference proteome</keyword>
<keyword evidence="1" id="KW-0812">Transmembrane</keyword>
<organism evidence="2 3">
    <name type="scientific">Mytilus coruscus</name>
    <name type="common">Sea mussel</name>
    <dbReference type="NCBI Taxonomy" id="42192"/>
    <lineage>
        <taxon>Eukaryota</taxon>
        <taxon>Metazoa</taxon>
        <taxon>Spiralia</taxon>
        <taxon>Lophotrochozoa</taxon>
        <taxon>Mollusca</taxon>
        <taxon>Bivalvia</taxon>
        <taxon>Autobranchia</taxon>
        <taxon>Pteriomorphia</taxon>
        <taxon>Mytilida</taxon>
        <taxon>Mytiloidea</taxon>
        <taxon>Mytilidae</taxon>
        <taxon>Mytilinae</taxon>
        <taxon>Mytilus</taxon>
    </lineage>
</organism>
<feature type="transmembrane region" description="Helical" evidence="1">
    <location>
        <begin position="159"/>
        <end position="182"/>
    </location>
</feature>
<feature type="transmembrane region" description="Helical" evidence="1">
    <location>
        <begin position="115"/>
        <end position="139"/>
    </location>
</feature>
<evidence type="ECO:0000313" key="2">
    <source>
        <dbReference type="EMBL" id="CAC5404186.1"/>
    </source>
</evidence>
<dbReference type="Proteomes" id="UP000507470">
    <property type="component" value="Unassembled WGS sequence"/>
</dbReference>
<accession>A0A6J8D872</accession>
<dbReference type="Gene3D" id="1.20.140.150">
    <property type="match status" value="1"/>
</dbReference>
<feature type="transmembrane region" description="Helical" evidence="1">
    <location>
        <begin position="20"/>
        <end position="39"/>
    </location>
</feature>
<keyword evidence="1" id="KW-0472">Membrane</keyword>
<gene>
    <name evidence="2" type="ORF">MCOR_37999</name>
</gene>
<evidence type="ECO:0000313" key="3">
    <source>
        <dbReference type="Proteomes" id="UP000507470"/>
    </source>
</evidence>
<name>A0A6J8D872_MYTCO</name>
<evidence type="ECO:0000256" key="1">
    <source>
        <dbReference type="SAM" id="Phobius"/>
    </source>
</evidence>
<protein>
    <submittedName>
        <fullName evidence="2">Uncharacterized protein</fullName>
    </submittedName>
</protein>
<keyword evidence="1" id="KW-1133">Transmembrane helix</keyword>
<dbReference type="OrthoDB" id="6067423at2759"/>
<dbReference type="EMBL" id="CACVKT020006919">
    <property type="protein sequence ID" value="CAC5404186.1"/>
    <property type="molecule type" value="Genomic_DNA"/>
</dbReference>
<sequence>MPWTLKCLPILSKIIEKVSCRIQTFLTLYLSALLFVIAVSTNEWFLCGTKVKTGIWSICLFQPTSNHWKCDSFKSDFAVAVQAFSMMCIFGYVLTVVFLVIFIKCPTSTSTMFSLTLSLCLLCLSIACLQMMIMIVYAIKVKDSIIDVIRMNFSQQNSSMSWSFGLALISVVMTTVSAVLAFSEIRKITSGDTGAFDISDNLTQTVIYASISTPSSNSKLFHFALHTPSKLLNKVWPR</sequence>
<proteinExistence type="predicted"/>
<feature type="transmembrane region" description="Helical" evidence="1">
    <location>
        <begin position="77"/>
        <end position="103"/>
    </location>
</feature>
<dbReference type="AlphaFoldDB" id="A0A6J8D872"/>
<reference evidence="2 3" key="1">
    <citation type="submission" date="2020-06" db="EMBL/GenBank/DDBJ databases">
        <authorList>
            <person name="Li R."/>
            <person name="Bekaert M."/>
        </authorList>
    </citation>
    <scope>NUCLEOTIDE SEQUENCE [LARGE SCALE GENOMIC DNA]</scope>
    <source>
        <strain evidence="3">wild</strain>
    </source>
</reference>